<accession>X1QBU5</accession>
<sequence length="121" mass="13783">MNYSSLLKELLSTTLTQKASDLHISVGHPPVLRIGGRLVFLVRRKEISPEDSKGLAFELMTEKQQEGFLKNKEIDFSYNFEGKARFRVNVFYQRGDISSALRLIPAKIPTVEELNLPPDFT</sequence>
<proteinExistence type="predicted"/>
<dbReference type="InterPro" id="IPR027417">
    <property type="entry name" value="P-loop_NTPase"/>
</dbReference>
<reference evidence="1" key="1">
    <citation type="journal article" date="2014" name="Front. Microbiol.">
        <title>High frequency of phylogenetically diverse reductive dehalogenase-homologous genes in deep subseafloor sedimentary metagenomes.</title>
        <authorList>
            <person name="Kawai M."/>
            <person name="Futagami T."/>
            <person name="Toyoda A."/>
            <person name="Takaki Y."/>
            <person name="Nishi S."/>
            <person name="Hori S."/>
            <person name="Arai W."/>
            <person name="Tsubouchi T."/>
            <person name="Morono Y."/>
            <person name="Uchiyama I."/>
            <person name="Ito T."/>
            <person name="Fujiyama A."/>
            <person name="Inagaki F."/>
            <person name="Takami H."/>
        </authorList>
    </citation>
    <scope>NUCLEOTIDE SEQUENCE</scope>
    <source>
        <strain evidence="1">Expedition CK06-06</strain>
    </source>
</reference>
<dbReference type="SUPFAM" id="SSF52540">
    <property type="entry name" value="P-loop containing nucleoside triphosphate hydrolases"/>
    <property type="match status" value="1"/>
</dbReference>
<name>X1QBU5_9ZZZZ</name>
<dbReference type="AlphaFoldDB" id="X1QBU5"/>
<dbReference type="EMBL" id="BARV01039848">
    <property type="protein sequence ID" value="GAI48465.1"/>
    <property type="molecule type" value="Genomic_DNA"/>
</dbReference>
<evidence type="ECO:0000313" key="1">
    <source>
        <dbReference type="EMBL" id="GAI48465.1"/>
    </source>
</evidence>
<gene>
    <name evidence="1" type="ORF">S06H3_60941</name>
</gene>
<comment type="caution">
    <text evidence="1">The sequence shown here is derived from an EMBL/GenBank/DDBJ whole genome shotgun (WGS) entry which is preliminary data.</text>
</comment>
<protein>
    <recommendedName>
        <fullName evidence="2">Bacterial type II secretion system protein E domain-containing protein</fullName>
    </recommendedName>
</protein>
<evidence type="ECO:0008006" key="2">
    <source>
        <dbReference type="Google" id="ProtNLM"/>
    </source>
</evidence>
<organism evidence="1">
    <name type="scientific">marine sediment metagenome</name>
    <dbReference type="NCBI Taxonomy" id="412755"/>
    <lineage>
        <taxon>unclassified sequences</taxon>
        <taxon>metagenomes</taxon>
        <taxon>ecological metagenomes</taxon>
    </lineage>
</organism>
<dbReference type="Gene3D" id="3.30.450.90">
    <property type="match status" value="1"/>
</dbReference>